<gene>
    <name evidence="14" type="primary">ATP8</name>
</gene>
<name>Q64JR7_RHIBI</name>
<dbReference type="InterPro" id="IPR050635">
    <property type="entry name" value="ATPase_protein_8"/>
</dbReference>
<dbReference type="GO" id="GO:0045259">
    <property type="term" value="C:proton-transporting ATP synthase complex"/>
    <property type="evidence" value="ECO:0007669"/>
    <property type="project" value="UniProtKB-KW"/>
</dbReference>
<keyword evidence="5 12" id="KW-0812">Transmembrane</keyword>
<keyword evidence="10 13" id="KW-0472">Membrane</keyword>
<dbReference type="PANTHER" id="PTHR39937">
    <property type="entry name" value="ATP SYNTHASE PROTEIN 8"/>
    <property type="match status" value="1"/>
</dbReference>
<comment type="similarity">
    <text evidence="2 12">Belongs to the ATPase protein 8 family.</text>
</comment>
<dbReference type="GO" id="GO:0015078">
    <property type="term" value="F:proton transmembrane transporter activity"/>
    <property type="evidence" value="ECO:0007669"/>
    <property type="project" value="InterPro"/>
</dbReference>
<dbReference type="GO" id="GO:0031966">
    <property type="term" value="C:mitochondrial membrane"/>
    <property type="evidence" value="ECO:0007669"/>
    <property type="project" value="UniProtKB-SubCell"/>
</dbReference>
<evidence type="ECO:0000256" key="5">
    <source>
        <dbReference type="ARBA" id="ARBA00022692"/>
    </source>
</evidence>
<dbReference type="CTD" id="4509"/>
<keyword evidence="11" id="KW-0066">ATP synthesis</keyword>
<keyword evidence="9 12" id="KW-0496">Mitochondrion</keyword>
<dbReference type="GO" id="GO:0015986">
    <property type="term" value="P:proton motive force-driven ATP synthesis"/>
    <property type="evidence" value="ECO:0007669"/>
    <property type="project" value="InterPro"/>
</dbReference>
<geneLocation type="mitochondrion" evidence="14"/>
<dbReference type="PANTHER" id="PTHR39937:SF1">
    <property type="entry name" value="ATP SYNTHASE PROTEIN 8"/>
    <property type="match status" value="1"/>
</dbReference>
<dbReference type="Pfam" id="PF00895">
    <property type="entry name" value="ATP-synt_8"/>
    <property type="match status" value="1"/>
</dbReference>
<evidence type="ECO:0000256" key="13">
    <source>
        <dbReference type="SAM" id="Phobius"/>
    </source>
</evidence>
<accession>Q64JR7</accession>
<keyword evidence="7 13" id="KW-1133">Transmembrane helix</keyword>
<comment type="subcellular location">
    <subcellularLocation>
        <location evidence="1 12">Mitochondrion membrane</location>
        <topology evidence="1 12">Single-pass membrane protein</topology>
    </subcellularLocation>
</comment>
<sequence>MPQLNPGPWFTIMLFSWLIFLLIPAKMIKHQQTNLPTDQEQLPHNPWTWPWS</sequence>
<evidence type="ECO:0000256" key="2">
    <source>
        <dbReference type="ARBA" id="ARBA00008892"/>
    </source>
</evidence>
<evidence type="ECO:0000256" key="7">
    <source>
        <dbReference type="ARBA" id="ARBA00022989"/>
    </source>
</evidence>
<evidence type="ECO:0000256" key="3">
    <source>
        <dbReference type="ARBA" id="ARBA00022448"/>
    </source>
</evidence>
<keyword evidence="4 12" id="KW-0138">CF(0)</keyword>
<keyword evidence="8 12" id="KW-0406">Ion transport</keyword>
<evidence type="ECO:0000256" key="9">
    <source>
        <dbReference type="ARBA" id="ARBA00023128"/>
    </source>
</evidence>
<organism evidence="14">
    <name type="scientific">Rhinatrema bivittatum</name>
    <name type="common">Two-lined caecilian</name>
    <name type="synonym">Coecilia bivittatum</name>
    <dbReference type="NCBI Taxonomy" id="194408"/>
    <lineage>
        <taxon>Eukaryota</taxon>
        <taxon>Metazoa</taxon>
        <taxon>Chordata</taxon>
        <taxon>Craniata</taxon>
        <taxon>Vertebrata</taxon>
        <taxon>Euteleostomi</taxon>
        <taxon>Amphibia</taxon>
        <taxon>Gymnophiona</taxon>
        <taxon>Rhinatrematidae</taxon>
        <taxon>Rhinatrema</taxon>
    </lineage>
</organism>
<evidence type="ECO:0000313" key="14">
    <source>
        <dbReference type="EMBL" id="AAS13722.1"/>
    </source>
</evidence>
<reference evidence="14" key="1">
    <citation type="journal article" date="2004" name="Mol. Phylogenet. Evol.">
        <title>Phylogeny of caecilian amphibians (Gymnophiona) based on complete mitochondrial genomes and nuclear RAG1.</title>
        <authorList>
            <person name="San Mauro D."/>
            <person name="Gower D.J."/>
            <person name="Oommen O.V."/>
            <person name="Wilkinson M."/>
            <person name="Zardoya R."/>
        </authorList>
    </citation>
    <scope>NUCLEOTIDE SEQUENCE</scope>
</reference>
<dbReference type="EMBL" id="AY456252">
    <property type="protein sequence ID" value="AAS13722.1"/>
    <property type="molecule type" value="Genomic_DNA"/>
</dbReference>
<evidence type="ECO:0000256" key="8">
    <source>
        <dbReference type="ARBA" id="ARBA00023065"/>
    </source>
</evidence>
<dbReference type="AlphaFoldDB" id="Q64JR7"/>
<dbReference type="InterPro" id="IPR001421">
    <property type="entry name" value="ATP8_metazoa"/>
</dbReference>
<keyword evidence="3 12" id="KW-0813">Transport</keyword>
<evidence type="ECO:0000256" key="10">
    <source>
        <dbReference type="ARBA" id="ARBA00023136"/>
    </source>
</evidence>
<dbReference type="OrthoDB" id="8734014at2759"/>
<evidence type="ECO:0000256" key="4">
    <source>
        <dbReference type="ARBA" id="ARBA00022547"/>
    </source>
</evidence>
<evidence type="ECO:0000256" key="1">
    <source>
        <dbReference type="ARBA" id="ARBA00004304"/>
    </source>
</evidence>
<evidence type="ECO:0000256" key="11">
    <source>
        <dbReference type="ARBA" id="ARBA00023310"/>
    </source>
</evidence>
<evidence type="ECO:0000256" key="6">
    <source>
        <dbReference type="ARBA" id="ARBA00022781"/>
    </source>
</evidence>
<keyword evidence="6 12" id="KW-0375">Hydrogen ion transport</keyword>
<dbReference type="RefSeq" id="YP_089594.1">
    <property type="nucleotide sequence ID" value="NC_006303.1"/>
</dbReference>
<protein>
    <recommendedName>
        <fullName evidence="12">ATP synthase complex subunit 8</fullName>
    </recommendedName>
</protein>
<feature type="transmembrane region" description="Helical" evidence="13">
    <location>
        <begin position="6"/>
        <end position="25"/>
    </location>
</feature>
<proteinExistence type="inferred from homology"/>
<dbReference type="GeneID" id="3074677"/>
<evidence type="ECO:0000256" key="12">
    <source>
        <dbReference type="RuleBase" id="RU003661"/>
    </source>
</evidence>